<feature type="region of interest" description="Disordered" evidence="1">
    <location>
        <begin position="664"/>
        <end position="697"/>
    </location>
</feature>
<feature type="compositionally biased region" description="Low complexity" evidence="1">
    <location>
        <begin position="47"/>
        <end position="61"/>
    </location>
</feature>
<dbReference type="RefSeq" id="WP_136434902.1">
    <property type="nucleotide sequence ID" value="NZ_JBHSNS010000010.1"/>
</dbReference>
<protein>
    <submittedName>
        <fullName evidence="2">Uncharacterized protein</fullName>
    </submittedName>
</protein>
<feature type="compositionally biased region" description="Basic and acidic residues" evidence="1">
    <location>
        <begin position="687"/>
        <end position="697"/>
    </location>
</feature>
<reference evidence="3" key="1">
    <citation type="journal article" date="2019" name="Int. J. Syst. Evol. Microbiol.">
        <title>The Global Catalogue of Microorganisms (GCM) 10K type strain sequencing project: providing services to taxonomists for standard genome sequencing and annotation.</title>
        <authorList>
            <consortium name="The Broad Institute Genomics Platform"/>
            <consortium name="The Broad Institute Genome Sequencing Center for Infectious Disease"/>
            <person name="Wu L."/>
            <person name="Ma J."/>
        </authorList>
    </citation>
    <scope>NUCLEOTIDE SEQUENCE [LARGE SCALE GENOMIC DNA]</scope>
    <source>
        <strain evidence="3">YIM 94188</strain>
    </source>
</reference>
<keyword evidence="3" id="KW-1185">Reference proteome</keyword>
<evidence type="ECO:0000313" key="3">
    <source>
        <dbReference type="Proteomes" id="UP001596072"/>
    </source>
</evidence>
<evidence type="ECO:0000313" key="2">
    <source>
        <dbReference type="EMBL" id="MFC5730651.1"/>
    </source>
</evidence>
<gene>
    <name evidence="2" type="ORF">ACFPQB_17145</name>
</gene>
<organism evidence="2 3">
    <name type="scientific">Nocardioides vastitatis</name>
    <dbReference type="NCBI Taxonomy" id="2568655"/>
    <lineage>
        <taxon>Bacteria</taxon>
        <taxon>Bacillati</taxon>
        <taxon>Actinomycetota</taxon>
        <taxon>Actinomycetes</taxon>
        <taxon>Propionibacteriales</taxon>
        <taxon>Nocardioidaceae</taxon>
        <taxon>Nocardioides</taxon>
    </lineage>
</organism>
<evidence type="ECO:0000256" key="1">
    <source>
        <dbReference type="SAM" id="MobiDB-lite"/>
    </source>
</evidence>
<feature type="region of interest" description="Disordered" evidence="1">
    <location>
        <begin position="47"/>
        <end position="85"/>
    </location>
</feature>
<dbReference type="Proteomes" id="UP001596072">
    <property type="component" value="Unassembled WGS sequence"/>
</dbReference>
<comment type="caution">
    <text evidence="2">The sequence shown here is derived from an EMBL/GenBank/DDBJ whole genome shotgun (WGS) entry which is preliminary data.</text>
</comment>
<sequence>MSVARESARAPEPDGGARHSLGTVQPRGRPAEMLALQRAAGNRAVAAAVRSRQAPVRRAPVTSPSSAERPPLMSAPSAPSTAAGEPVVQGDFLDDVVGGLAEVGGGVRDRALGWIRDRARSLPGYGLLCVVLGKDVITDAPVQRTGAALIDGFLGLIPGSDRIRQNLQESGATEKAGQWLDEEVPKLGLTFDAVKALFRRAWDALDVTDLVDPAGAWAKLVDIFADPVRRLRDFAVGAARKLMEFVFEGALSLAGGAGQAVMGIIRRAGGVFDQIIANPIGFAGNLVAAVRGGLGQFLANVGAHLRNGLIGWLTGALGGVIRIPERFDLRGILGMAMDLLGLTWDRVRGRLVRLVGDRVVGALERGAGIISDLAQRGLAAITDRISQFTEGLLDTVLGGIREWVTQSVVGAAITRLISMFNPAGAVIQAVIAIYNTVQFFIERAQQLASLASAVFDSIAAIASGNLSSAITWVEQALSRAVPAVLGFLSRLIGIGDIATPVRNVMQRVHGVIDQALDRVINWIAGLARRAAGALGRGAGRVREGAREVGERLGIIRKPVRAPGESHTISVDPDTRQIRMASTEGPIKDVIRARYTALQGRWRAEGRTVPDVEQFVSAVMAQIDRAQATINNSRQNASATANAQLDRLVPLVTDLLIRIGSTETRTGADRPTGIGNVAPHRSQPSRNTGDHPDRHLESEHVIPVRVVSTLLEQLGETEIIERGGPEDTRQHTVMVYKGAATSKTRGTESGDSNLIRQLKSIAATGAPAIEGSNITARRVRGSGRLAEVRQSFAAKSARLMAVLVERLPAIAAARIDYTARKVTDDHQPSKHAGRGHTEVLPSADRIRTAAALQAQDIATIVSSRLRQQP</sequence>
<name>A0ABW0ZM37_9ACTN</name>
<accession>A0ABW0ZM37</accession>
<dbReference type="EMBL" id="JBHSNS010000010">
    <property type="protein sequence ID" value="MFC5730651.1"/>
    <property type="molecule type" value="Genomic_DNA"/>
</dbReference>
<feature type="compositionally biased region" description="Basic and acidic residues" evidence="1">
    <location>
        <begin position="1"/>
        <end position="17"/>
    </location>
</feature>
<feature type="region of interest" description="Disordered" evidence="1">
    <location>
        <begin position="1"/>
        <end position="30"/>
    </location>
</feature>
<proteinExistence type="predicted"/>